<dbReference type="Gene3D" id="3.40.309.10">
    <property type="entry name" value="Aldehyde Dehydrogenase, Chain A, domain 2"/>
    <property type="match status" value="1"/>
</dbReference>
<evidence type="ECO:0000256" key="5">
    <source>
        <dbReference type="PIRSR" id="PIRSR036492-1"/>
    </source>
</evidence>
<dbReference type="PATRIC" id="fig|1286635.3.peg.4122"/>
<dbReference type="EMBL" id="APJX01000011">
    <property type="protein sequence ID" value="EMS77956.1"/>
    <property type="molecule type" value="Genomic_DNA"/>
</dbReference>
<proteinExistence type="inferred from homology"/>
<feature type="active site" evidence="5">
    <location>
        <position position="254"/>
    </location>
</feature>
<organism evidence="9 10">
    <name type="scientific">Desulfotignum phosphitoxidans DSM 13687</name>
    <dbReference type="NCBI Taxonomy" id="1286635"/>
    <lineage>
        <taxon>Bacteria</taxon>
        <taxon>Pseudomonadati</taxon>
        <taxon>Thermodesulfobacteriota</taxon>
        <taxon>Desulfobacteria</taxon>
        <taxon>Desulfobacterales</taxon>
        <taxon>Desulfobacteraceae</taxon>
        <taxon>Desulfotignum</taxon>
    </lineage>
</organism>
<dbReference type="Pfam" id="PF00171">
    <property type="entry name" value="Aldedh"/>
    <property type="match status" value="1"/>
</dbReference>
<dbReference type="InterPro" id="IPR029510">
    <property type="entry name" value="Ald_DH_CS_GLU"/>
</dbReference>
<dbReference type="CDD" id="cd07133">
    <property type="entry name" value="ALDH_CALDH_CalB"/>
    <property type="match status" value="1"/>
</dbReference>
<sequence>MTQPMPSTTEADAEALRIFNLQSRACLEQPEIPLKQRLGLLKTIEGILIENDQAICEAICADFGNRSFHETRILEITPSILGLRYTRRKLKKWIKPQRRHGSMIFVGGRNRVIPQAKGVLGIITPWNYPLFLAVSPMTSALAAGNRIMVKQAANSRHLCRLLHDRFSRKIDPAFVCFHPGVSAGTFSGLPFNHLVFTGSPRTGKTVMKTVADNLVPVTLELGGKSPVILADDFDMTKAVKRILFAKLMNAGQTCIAPDYIFVPENIIDRFIQTARKVARQLYPDIASSDYTAIIDSPAFDRLMDTIADVREKGGRVIPLLTGPDTILEHKKISPVIVTGTTPAMQIMQEEIFGPILPVIPYTSLKTVIKYINDRPRPLALYVFTRDRRLSDTVIAHTRSGGVTVNDCALHVAQHDLPFGGIGNSGTGQYHGFEGFLEFSKLRPVFHQAPLSSTAALTPPYGIFADRIFQAIKKFPWIS</sequence>
<dbReference type="AlphaFoldDB" id="S0G2J8"/>
<dbReference type="GO" id="GO:0006081">
    <property type="term" value="P:aldehyde metabolic process"/>
    <property type="evidence" value="ECO:0007669"/>
    <property type="project" value="InterPro"/>
</dbReference>
<dbReference type="PANTHER" id="PTHR43570">
    <property type="entry name" value="ALDEHYDE DEHYDROGENASE"/>
    <property type="match status" value="1"/>
</dbReference>
<protein>
    <recommendedName>
        <fullName evidence="4">Aldehyde dehydrogenase</fullName>
    </recommendedName>
</protein>
<comment type="caution">
    <text evidence="9">The sequence shown here is derived from an EMBL/GenBank/DDBJ whole genome shotgun (WGS) entry which is preliminary data.</text>
</comment>
<reference evidence="9 10" key="1">
    <citation type="journal article" date="2013" name="Genome Announc.">
        <title>Draft Genome Sequence of Desulfotignum phosphitoxidans DSM 13687 Strain FiPS-3.</title>
        <authorList>
            <person name="Poehlein A."/>
            <person name="Daniel R."/>
            <person name="Simeonova D.D."/>
        </authorList>
    </citation>
    <scope>NUCLEOTIDE SEQUENCE [LARGE SCALE GENOMIC DNA]</scope>
    <source>
        <strain evidence="9 10">DSM 13687</strain>
    </source>
</reference>
<evidence type="ECO:0000256" key="1">
    <source>
        <dbReference type="ARBA" id="ARBA00009986"/>
    </source>
</evidence>
<feature type="domain" description="Aldehyde dehydrogenase" evidence="8">
    <location>
        <begin position="27"/>
        <end position="442"/>
    </location>
</feature>
<dbReference type="InterPro" id="IPR016163">
    <property type="entry name" value="Ald_DH_C"/>
</dbReference>
<comment type="similarity">
    <text evidence="1 4 7">Belongs to the aldehyde dehydrogenase family.</text>
</comment>
<evidence type="ECO:0000313" key="9">
    <source>
        <dbReference type="EMBL" id="EMS77956.1"/>
    </source>
</evidence>
<keyword evidence="2 4" id="KW-0560">Oxidoreductase</keyword>
<accession>S0G2J8</accession>
<dbReference type="RefSeq" id="WP_006968102.1">
    <property type="nucleotide sequence ID" value="NZ_APJX01000011.1"/>
</dbReference>
<dbReference type="PANTHER" id="PTHR43570:SF20">
    <property type="entry name" value="ALDEHYDE DEHYDROGENASE ALDX-RELATED"/>
    <property type="match status" value="1"/>
</dbReference>
<evidence type="ECO:0000313" key="10">
    <source>
        <dbReference type="Proteomes" id="UP000014216"/>
    </source>
</evidence>
<evidence type="ECO:0000256" key="7">
    <source>
        <dbReference type="RuleBase" id="RU003345"/>
    </source>
</evidence>
<evidence type="ECO:0000256" key="6">
    <source>
        <dbReference type="PROSITE-ProRule" id="PRU10007"/>
    </source>
</evidence>
<dbReference type="PIRSF" id="PIRSF036492">
    <property type="entry name" value="ALDH"/>
    <property type="match status" value="1"/>
</dbReference>
<feature type="active site" evidence="5 6">
    <location>
        <position position="220"/>
    </location>
</feature>
<dbReference type="FunFam" id="3.40.309.10:FF:000003">
    <property type="entry name" value="Aldehyde dehydrogenase"/>
    <property type="match status" value="1"/>
</dbReference>
<dbReference type="PROSITE" id="PS00687">
    <property type="entry name" value="ALDEHYDE_DEHYDR_GLU"/>
    <property type="match status" value="1"/>
</dbReference>
<dbReference type="InterPro" id="IPR016162">
    <property type="entry name" value="Ald_DH_N"/>
</dbReference>
<dbReference type="InterPro" id="IPR012394">
    <property type="entry name" value="Aldehyde_DH_NAD(P)"/>
</dbReference>
<keyword evidence="10" id="KW-1185">Reference proteome</keyword>
<name>S0G2J8_9BACT</name>
<dbReference type="SUPFAM" id="SSF53720">
    <property type="entry name" value="ALDH-like"/>
    <property type="match status" value="1"/>
</dbReference>
<dbReference type="GO" id="GO:0005737">
    <property type="term" value="C:cytoplasm"/>
    <property type="evidence" value="ECO:0007669"/>
    <property type="project" value="TreeGrafter"/>
</dbReference>
<dbReference type="InterPro" id="IPR015590">
    <property type="entry name" value="Aldehyde_DH_dom"/>
</dbReference>
<gene>
    <name evidence="9" type="primary">calB</name>
    <name evidence="9" type="ORF">Dpo_11c00980</name>
</gene>
<dbReference type="PROSITE" id="PS00070">
    <property type="entry name" value="ALDEHYDE_DEHYDR_CYS"/>
    <property type="match status" value="1"/>
</dbReference>
<evidence type="ECO:0000256" key="4">
    <source>
        <dbReference type="PIRNR" id="PIRNR036492"/>
    </source>
</evidence>
<dbReference type="InterPro" id="IPR016161">
    <property type="entry name" value="Ald_DH/histidinol_DH"/>
</dbReference>
<dbReference type="OrthoDB" id="9762436at2"/>
<evidence type="ECO:0000259" key="8">
    <source>
        <dbReference type="Pfam" id="PF00171"/>
    </source>
</evidence>
<dbReference type="InterPro" id="IPR016160">
    <property type="entry name" value="Ald_DH_CS_CYS"/>
</dbReference>
<evidence type="ECO:0000256" key="2">
    <source>
        <dbReference type="ARBA" id="ARBA00023002"/>
    </source>
</evidence>
<evidence type="ECO:0000256" key="3">
    <source>
        <dbReference type="ARBA" id="ARBA00023027"/>
    </source>
</evidence>
<dbReference type="Proteomes" id="UP000014216">
    <property type="component" value="Unassembled WGS sequence"/>
</dbReference>
<dbReference type="GO" id="GO:0004029">
    <property type="term" value="F:aldehyde dehydrogenase (NAD+) activity"/>
    <property type="evidence" value="ECO:0007669"/>
    <property type="project" value="TreeGrafter"/>
</dbReference>
<dbReference type="Gene3D" id="3.40.605.10">
    <property type="entry name" value="Aldehyde Dehydrogenase, Chain A, domain 1"/>
    <property type="match status" value="1"/>
</dbReference>
<keyword evidence="3" id="KW-0520">NAD</keyword>